<evidence type="ECO:0000256" key="1">
    <source>
        <dbReference type="ARBA" id="ARBA00007920"/>
    </source>
</evidence>
<dbReference type="eggNOG" id="KOG4372">
    <property type="taxonomic scope" value="Eukaryota"/>
</dbReference>
<dbReference type="PANTHER" id="PTHR12482:SF62">
    <property type="entry name" value="LIPASE ROG1-RELATED"/>
    <property type="match status" value="1"/>
</dbReference>
<organism evidence="5 6">
    <name type="scientific">Cladophialophora psammophila CBS 110553</name>
    <dbReference type="NCBI Taxonomy" id="1182543"/>
    <lineage>
        <taxon>Eukaryota</taxon>
        <taxon>Fungi</taxon>
        <taxon>Dikarya</taxon>
        <taxon>Ascomycota</taxon>
        <taxon>Pezizomycotina</taxon>
        <taxon>Eurotiomycetes</taxon>
        <taxon>Chaetothyriomycetidae</taxon>
        <taxon>Chaetothyriales</taxon>
        <taxon>Herpotrichiellaceae</taxon>
        <taxon>Cladophialophora</taxon>
    </lineage>
</organism>
<feature type="region of interest" description="Disordered" evidence="3">
    <location>
        <begin position="164"/>
        <end position="197"/>
    </location>
</feature>
<dbReference type="PANTHER" id="PTHR12482">
    <property type="entry name" value="LIPASE ROG1-RELATED-RELATED"/>
    <property type="match status" value="1"/>
</dbReference>
<feature type="region of interest" description="Disordered" evidence="3">
    <location>
        <begin position="1008"/>
        <end position="1062"/>
    </location>
</feature>
<comment type="similarity">
    <text evidence="1">Belongs to the putative lipase ROG1 family.</text>
</comment>
<feature type="region of interest" description="Disordered" evidence="3">
    <location>
        <begin position="1187"/>
        <end position="1346"/>
    </location>
</feature>
<reference evidence="5 6" key="1">
    <citation type="submission" date="2013-03" db="EMBL/GenBank/DDBJ databases">
        <title>The Genome Sequence of Cladophialophora psammophila CBS 110553.</title>
        <authorList>
            <consortium name="The Broad Institute Genomics Platform"/>
            <person name="Cuomo C."/>
            <person name="de Hoog S."/>
            <person name="Gorbushina A."/>
            <person name="Walker B."/>
            <person name="Young S.K."/>
            <person name="Zeng Q."/>
            <person name="Gargeya S."/>
            <person name="Fitzgerald M."/>
            <person name="Haas B."/>
            <person name="Abouelleil A."/>
            <person name="Allen A.W."/>
            <person name="Alvarado L."/>
            <person name="Arachchi H.M."/>
            <person name="Berlin A.M."/>
            <person name="Chapman S.B."/>
            <person name="Gainer-Dewar J."/>
            <person name="Goldberg J."/>
            <person name="Griggs A."/>
            <person name="Gujja S."/>
            <person name="Hansen M."/>
            <person name="Howarth C."/>
            <person name="Imamovic A."/>
            <person name="Ireland A."/>
            <person name="Larimer J."/>
            <person name="McCowan C."/>
            <person name="Murphy C."/>
            <person name="Pearson M."/>
            <person name="Poon T.W."/>
            <person name="Priest M."/>
            <person name="Roberts A."/>
            <person name="Saif S."/>
            <person name="Shea T."/>
            <person name="Sisk P."/>
            <person name="Sykes S."/>
            <person name="Wortman J."/>
            <person name="Nusbaum C."/>
            <person name="Birren B."/>
        </authorList>
    </citation>
    <scope>NUCLEOTIDE SEQUENCE [LARGE SCALE GENOMIC DNA]</scope>
    <source>
        <strain evidence="5 6">CBS 110553</strain>
    </source>
</reference>
<dbReference type="GO" id="GO:0016042">
    <property type="term" value="P:lipid catabolic process"/>
    <property type="evidence" value="ECO:0007669"/>
    <property type="project" value="UniProtKB-KW"/>
</dbReference>
<feature type="compositionally biased region" description="Acidic residues" evidence="3">
    <location>
        <begin position="347"/>
        <end position="357"/>
    </location>
</feature>
<feature type="region of interest" description="Disordered" evidence="3">
    <location>
        <begin position="216"/>
        <end position="256"/>
    </location>
</feature>
<sequence length="1346" mass="148660">MLLLHQTGAVRVGEVVRYTVTYTPSLDRILPPPTQLHVKIKNTVAAPLRAAYLHGPYTLYVACYPSTFDPYKKHQAALTEGAPDFEPQLKAGGQWNAKLTVPEHVREDAQRQSIDVRGGDRGGRERESFTWIIEIASQVIFSKTASVDYEVLVGRDEKSVELGFHGVIGSGPGAPGRLEDHQQSRSQKPHNPHHPKGVFSKAIRLVVDDTHSLWNTPPFPQWEKEDSGKPKVRVEQGPRHGDKRDADAKPEKTHNKQKKIHLVLLTHGIHSNVGADMLFMKESIDTAAKQAKKDAKRRRAEVRARRVTRENEFGRDALGQRSTSMPDITNTGGPSYGAANPNTAEEKWDDEDEDDGDEEEIYVRGFTGNTMKTERGIQYLGKRLAKYVLSITYPDQPYLPVKSSMGKSLSQSLASSLSNKPSPQDQGSTLPAHKNSSIIKDENHRAHNLPYRITSISFISHSLGGLIQTYAIAYIQKHSPEFFNLIKPINFVAMATPFLGLSNENPIYVKFALDFGLVGRTGQDLGLTWRPPTLAKSGWGAVVAGFTNESNKGGLGKESDPGAKPLLRILPTGPAHMALKKFRNRTVYSNVVNDGIVPLRTSCLLFLDWRGLGRVEKARRESGLVGTMVGWGWAEMTGQNASDPRKALTWNNLFSDSGEDAASHKSGISSPDPESKVPQAETSEGFDHYQRATEPEESQFLEKQESPPSERPTNPAEVRSTAAPNLWTELLNFFKPQAGQRKSPPGSPPRSPRKTQKIYRRGQTTHHQQEQEDPGEASREIPQAESYGNARKGPVRGASLYTNSSQDGGTGDVETPPKTTFFESAGDLLNPPLPPKDFILDPAARPRTIFHDRVYHPEDIPPPPAKRQRTFGIKRSTSSLGSQSSSSPLSSGLTSPPDPRRPVSGHSPYPPPNTNQTPHQSQVQDVGGMKIEEKIARAYHKDLSWRKVLVRLEPDAHNNMVVRRMFANAYGWPVVQHMCDTHFGYTAAARTKDEDEENVERAMGRDEAIPGEDRCGESVKGQRDLPEEEEKEEVRGVGEGDEKRAKTTDNINITEASPTEVADMHADLQRLHTAWKVRDRDKQVTPTRRASRRTESEIREARDDVSELVSLVSATGESSYNGMNSSKAALSRLVRQDSARWSDRFFDGSEDGDEEDEDDEGEGGLREAMRKAKYRGELDRMFNIDFDVDSADEGTTMTKLVDGPLTESPEGTKLSKPKKGKEREDDGSSASASKHGHILTDPQAPFSAEPAELEQLSHSSPGTNTPPRHISGAEVKAEEQLGPESIPSQSTGAGLGLSLGENVDERWRRETRPGTKTVGESAGGVAQQVALATKRSKEKQKQKQES</sequence>
<feature type="compositionally biased region" description="Polar residues" evidence="3">
    <location>
        <begin position="423"/>
        <end position="438"/>
    </location>
</feature>
<gene>
    <name evidence="5" type="ORF">A1O5_08050</name>
</gene>
<dbReference type="Pfam" id="PF05057">
    <property type="entry name" value="DUF676"/>
    <property type="match status" value="3"/>
</dbReference>
<dbReference type="InterPro" id="IPR044294">
    <property type="entry name" value="Lipase-like"/>
</dbReference>
<comment type="caution">
    <text evidence="5">The sequence shown here is derived from an EMBL/GenBank/DDBJ whole genome shotgun (WGS) entry which is preliminary data.</text>
</comment>
<keyword evidence="6" id="KW-1185">Reference proteome</keyword>
<feature type="compositionally biased region" description="Polar residues" evidence="3">
    <location>
        <begin position="1256"/>
        <end position="1266"/>
    </location>
</feature>
<feature type="region of interest" description="Disordered" evidence="3">
    <location>
        <begin position="311"/>
        <end position="357"/>
    </location>
</feature>
<feature type="region of interest" description="Disordered" evidence="3">
    <location>
        <begin position="875"/>
        <end position="925"/>
    </location>
</feature>
<dbReference type="InterPro" id="IPR007751">
    <property type="entry name" value="DUF676_lipase-like"/>
</dbReference>
<feature type="compositionally biased region" description="Basic and acidic residues" evidence="3">
    <location>
        <begin position="685"/>
        <end position="705"/>
    </location>
</feature>
<feature type="compositionally biased region" description="Basic and acidic residues" evidence="3">
    <location>
        <begin position="1008"/>
        <end position="1025"/>
    </location>
</feature>
<evidence type="ECO:0000256" key="2">
    <source>
        <dbReference type="ARBA" id="ARBA00022963"/>
    </source>
</evidence>
<dbReference type="OrthoDB" id="5368485at2759"/>
<feature type="compositionally biased region" description="Basic residues" evidence="3">
    <location>
        <begin position="751"/>
        <end position="764"/>
    </location>
</feature>
<evidence type="ECO:0000313" key="6">
    <source>
        <dbReference type="Proteomes" id="UP000019471"/>
    </source>
</evidence>
<evidence type="ECO:0000256" key="3">
    <source>
        <dbReference type="SAM" id="MobiDB-lite"/>
    </source>
</evidence>
<name>W9WVM8_9EURO</name>
<dbReference type="GO" id="GO:0047372">
    <property type="term" value="F:monoacylglycerol lipase activity"/>
    <property type="evidence" value="ECO:0007669"/>
    <property type="project" value="TreeGrafter"/>
</dbReference>
<feature type="domain" description="DUF676" evidence="4">
    <location>
        <begin position="453"/>
        <end position="601"/>
    </location>
</feature>
<feature type="compositionally biased region" description="Low complexity" evidence="3">
    <location>
        <begin position="876"/>
        <end position="895"/>
    </location>
</feature>
<dbReference type="SUPFAM" id="SSF53474">
    <property type="entry name" value="alpha/beta-Hydrolases"/>
    <property type="match status" value="1"/>
</dbReference>
<protein>
    <recommendedName>
        <fullName evidence="4">DUF676 domain-containing protein</fullName>
    </recommendedName>
</protein>
<feature type="region of interest" description="Disordered" evidence="3">
    <location>
        <begin position="410"/>
        <end position="439"/>
    </location>
</feature>
<dbReference type="Proteomes" id="UP000019471">
    <property type="component" value="Unassembled WGS sequence"/>
</dbReference>
<feature type="compositionally biased region" description="Basic and acidic residues" evidence="3">
    <location>
        <begin position="1303"/>
        <end position="1313"/>
    </location>
</feature>
<feature type="compositionally biased region" description="Acidic residues" evidence="3">
    <location>
        <begin position="1148"/>
        <end position="1162"/>
    </location>
</feature>
<feature type="region of interest" description="Disordered" evidence="3">
    <location>
        <begin position="658"/>
        <end position="719"/>
    </location>
</feature>
<evidence type="ECO:0000313" key="5">
    <source>
        <dbReference type="EMBL" id="EXJ69115.1"/>
    </source>
</evidence>
<dbReference type="EMBL" id="AMGX01000012">
    <property type="protein sequence ID" value="EXJ69115.1"/>
    <property type="molecule type" value="Genomic_DNA"/>
</dbReference>
<feature type="domain" description="DUF676" evidence="4">
    <location>
        <begin position="346"/>
        <end position="393"/>
    </location>
</feature>
<feature type="compositionally biased region" description="Polar residues" evidence="3">
    <location>
        <begin position="320"/>
        <end position="333"/>
    </location>
</feature>
<feature type="compositionally biased region" description="Basic and acidic residues" evidence="3">
    <location>
        <begin position="1032"/>
        <end position="1047"/>
    </location>
</feature>
<dbReference type="STRING" id="1182543.W9WVM8"/>
<feature type="region of interest" description="Disordered" evidence="3">
    <location>
        <begin position="1144"/>
        <end position="1168"/>
    </location>
</feature>
<feature type="region of interest" description="Disordered" evidence="3">
    <location>
        <begin position="736"/>
        <end position="840"/>
    </location>
</feature>
<evidence type="ECO:0000259" key="4">
    <source>
        <dbReference type="Pfam" id="PF05057"/>
    </source>
</evidence>
<feature type="compositionally biased region" description="Basic and acidic residues" evidence="3">
    <location>
        <begin position="222"/>
        <end position="254"/>
    </location>
</feature>
<feature type="compositionally biased region" description="Low complexity" evidence="3">
    <location>
        <begin position="410"/>
        <end position="422"/>
    </location>
</feature>
<accession>W9WVM8</accession>
<dbReference type="InterPro" id="IPR029058">
    <property type="entry name" value="AB_hydrolase_fold"/>
</dbReference>
<feature type="compositionally biased region" description="Polar residues" evidence="3">
    <location>
        <begin position="1048"/>
        <end position="1057"/>
    </location>
</feature>
<feature type="region of interest" description="Disordered" evidence="3">
    <location>
        <begin position="1079"/>
        <end position="1104"/>
    </location>
</feature>
<feature type="compositionally biased region" description="Basic residues" evidence="3">
    <location>
        <begin position="187"/>
        <end position="196"/>
    </location>
</feature>
<feature type="compositionally biased region" description="Basic and acidic residues" evidence="3">
    <location>
        <begin position="1092"/>
        <end position="1104"/>
    </location>
</feature>
<dbReference type="RefSeq" id="XP_007746825.1">
    <property type="nucleotide sequence ID" value="XM_007748635.1"/>
</dbReference>
<dbReference type="HOGENOM" id="CLU_007367_0_0_1"/>
<feature type="compositionally biased region" description="Polar residues" evidence="3">
    <location>
        <begin position="914"/>
        <end position="924"/>
    </location>
</feature>
<keyword evidence="2" id="KW-0443">Lipid metabolism</keyword>
<dbReference type="Gene3D" id="3.40.50.1820">
    <property type="entry name" value="alpha/beta hydrolase"/>
    <property type="match status" value="1"/>
</dbReference>
<dbReference type="GeneID" id="19192752"/>
<proteinExistence type="inferred from homology"/>
<feature type="domain" description="DUF676" evidence="4">
    <location>
        <begin position="257"/>
        <end position="308"/>
    </location>
</feature>
<keyword evidence="2" id="KW-0442">Lipid degradation</keyword>